<evidence type="ECO:0008006" key="4">
    <source>
        <dbReference type="Google" id="ProtNLM"/>
    </source>
</evidence>
<evidence type="ECO:0000313" key="2">
    <source>
        <dbReference type="EMBL" id="PQA58994.1"/>
    </source>
</evidence>
<reference evidence="3" key="1">
    <citation type="submission" date="2018-02" db="EMBL/GenBank/DDBJ databases">
        <title>Genome sequencing of Solimonas sp. HR-BB.</title>
        <authorList>
            <person name="Lee Y."/>
            <person name="Jeon C.O."/>
        </authorList>
    </citation>
    <scope>NUCLEOTIDE SEQUENCE [LARGE SCALE GENOMIC DNA]</scope>
    <source>
        <strain evidence="3">HR-U</strain>
    </source>
</reference>
<dbReference type="AlphaFoldDB" id="A0A2S7IMP5"/>
<gene>
    <name evidence="2" type="ORF">C5O19_04870</name>
</gene>
<feature type="transmembrane region" description="Helical" evidence="1">
    <location>
        <begin position="6"/>
        <end position="30"/>
    </location>
</feature>
<sequence length="211" mass="23617">MPILHLINLIIHVCFGLIALGLGLLALVVPKERGAHTRLGRWFLYTISVVVGTGLLGAVFFRASPFLVMLTLLAGYVSYAGWRAVKLRENRSSRQDVVWALIALTSGICFLWIAKSSDASWNPAVTYSTFGALSLVTTYDVVKHYWLHERLKGGWLYEHIYKMFSAFSALLSAFSGNALPQFKPYSQLGPSVLGLILMVWFMSRQSKRKMV</sequence>
<dbReference type="OrthoDB" id="5984490at2"/>
<accession>A0A2S7IMP5</accession>
<evidence type="ECO:0000313" key="3">
    <source>
        <dbReference type="Proteomes" id="UP000239590"/>
    </source>
</evidence>
<keyword evidence="1" id="KW-0472">Membrane</keyword>
<evidence type="ECO:0000256" key="1">
    <source>
        <dbReference type="SAM" id="Phobius"/>
    </source>
</evidence>
<feature type="transmembrane region" description="Helical" evidence="1">
    <location>
        <begin position="185"/>
        <end position="203"/>
    </location>
</feature>
<feature type="transmembrane region" description="Helical" evidence="1">
    <location>
        <begin position="66"/>
        <end position="85"/>
    </location>
</feature>
<comment type="caution">
    <text evidence="2">The sequence shown here is derived from an EMBL/GenBank/DDBJ whole genome shotgun (WGS) entry which is preliminary data.</text>
</comment>
<organism evidence="2 3">
    <name type="scientific">Siphonobacter curvatus</name>
    <dbReference type="NCBI Taxonomy" id="2094562"/>
    <lineage>
        <taxon>Bacteria</taxon>
        <taxon>Pseudomonadati</taxon>
        <taxon>Bacteroidota</taxon>
        <taxon>Cytophagia</taxon>
        <taxon>Cytophagales</taxon>
        <taxon>Cytophagaceae</taxon>
        <taxon>Siphonobacter</taxon>
    </lineage>
</organism>
<dbReference type="EMBL" id="PTRA01000001">
    <property type="protein sequence ID" value="PQA58994.1"/>
    <property type="molecule type" value="Genomic_DNA"/>
</dbReference>
<dbReference type="RefSeq" id="WP_104710158.1">
    <property type="nucleotide sequence ID" value="NZ_PTRA01000001.1"/>
</dbReference>
<keyword evidence="1" id="KW-0812">Transmembrane</keyword>
<protein>
    <recommendedName>
        <fullName evidence="4">DUF2306 domain-containing protein</fullName>
    </recommendedName>
</protein>
<keyword evidence="1" id="KW-1133">Transmembrane helix</keyword>
<feature type="transmembrane region" description="Helical" evidence="1">
    <location>
        <begin position="120"/>
        <end position="139"/>
    </location>
</feature>
<feature type="transmembrane region" description="Helical" evidence="1">
    <location>
        <begin position="97"/>
        <end position="114"/>
    </location>
</feature>
<proteinExistence type="predicted"/>
<feature type="transmembrane region" description="Helical" evidence="1">
    <location>
        <begin position="160"/>
        <end position="179"/>
    </location>
</feature>
<feature type="transmembrane region" description="Helical" evidence="1">
    <location>
        <begin position="42"/>
        <end position="60"/>
    </location>
</feature>
<name>A0A2S7IMP5_9BACT</name>
<keyword evidence="3" id="KW-1185">Reference proteome</keyword>
<dbReference type="Proteomes" id="UP000239590">
    <property type="component" value="Unassembled WGS sequence"/>
</dbReference>